<organism evidence="2">
    <name type="scientific">Absidia glauca</name>
    <name type="common">Pin mould</name>
    <dbReference type="NCBI Taxonomy" id="4829"/>
    <lineage>
        <taxon>Eukaryota</taxon>
        <taxon>Fungi</taxon>
        <taxon>Fungi incertae sedis</taxon>
        <taxon>Mucoromycota</taxon>
        <taxon>Mucoromycotina</taxon>
        <taxon>Mucoromycetes</taxon>
        <taxon>Mucorales</taxon>
        <taxon>Cunninghamellaceae</taxon>
        <taxon>Absidia</taxon>
    </lineage>
</organism>
<feature type="region of interest" description="Disordered" evidence="1">
    <location>
        <begin position="78"/>
        <end position="110"/>
    </location>
</feature>
<protein>
    <submittedName>
        <fullName evidence="2">Uncharacterized protein</fullName>
    </submittedName>
</protein>
<evidence type="ECO:0000313" key="3">
    <source>
        <dbReference type="Proteomes" id="UP000078561"/>
    </source>
</evidence>
<sequence length="110" mass="12100">MGCCYSSEKPTVYEVTLDSDGVARHVSEGQGTHYIHVSDSNETILEEKPTLEKTVSPISPNPTFQKPLVAHHPSKQRIYPANNDHCKSNETKSIGTSPRSCSISNTMNKV</sequence>
<dbReference type="OrthoDB" id="2366000at2759"/>
<feature type="compositionally biased region" description="Polar residues" evidence="1">
    <location>
        <begin position="91"/>
        <end position="110"/>
    </location>
</feature>
<keyword evidence="3" id="KW-1185">Reference proteome</keyword>
<proteinExistence type="predicted"/>
<dbReference type="Proteomes" id="UP000078561">
    <property type="component" value="Unassembled WGS sequence"/>
</dbReference>
<dbReference type="EMBL" id="LT552278">
    <property type="protein sequence ID" value="SAL98638.1"/>
    <property type="molecule type" value="Genomic_DNA"/>
</dbReference>
<evidence type="ECO:0000313" key="2">
    <source>
        <dbReference type="EMBL" id="SAL98638.1"/>
    </source>
</evidence>
<dbReference type="AlphaFoldDB" id="A0A168MJG6"/>
<evidence type="ECO:0000256" key="1">
    <source>
        <dbReference type="SAM" id="MobiDB-lite"/>
    </source>
</evidence>
<accession>A0A168MJG6</accession>
<gene>
    <name evidence="2" type="primary">ABSGL_04193.1 scaffold 5169</name>
</gene>
<reference evidence="2" key="1">
    <citation type="submission" date="2016-04" db="EMBL/GenBank/DDBJ databases">
        <authorList>
            <person name="Evans L.H."/>
            <person name="Alamgir A."/>
            <person name="Owens N."/>
            <person name="Weber N.D."/>
            <person name="Virtaneva K."/>
            <person name="Barbian K."/>
            <person name="Babar A."/>
            <person name="Rosenke K."/>
        </authorList>
    </citation>
    <scope>NUCLEOTIDE SEQUENCE [LARGE SCALE GENOMIC DNA]</scope>
    <source>
        <strain evidence="2">CBS 101.48</strain>
    </source>
</reference>
<dbReference type="InParanoid" id="A0A168MJG6"/>
<name>A0A168MJG6_ABSGL</name>